<dbReference type="Pfam" id="PF01368">
    <property type="entry name" value="DHH"/>
    <property type="match status" value="1"/>
</dbReference>
<dbReference type="Proteomes" id="UP000094271">
    <property type="component" value="Unassembled WGS sequence"/>
</dbReference>
<dbReference type="Gene3D" id="3.90.1640.10">
    <property type="entry name" value="inorganic pyrophosphatase (n-terminal core)"/>
    <property type="match status" value="1"/>
</dbReference>
<feature type="binding site" evidence="2">
    <location>
        <position position="446"/>
    </location>
    <ligand>
        <name>Mn(2+)</name>
        <dbReference type="ChEBI" id="CHEBI:29035"/>
        <label>2</label>
    </ligand>
</feature>
<evidence type="ECO:0000256" key="3">
    <source>
        <dbReference type="SAM" id="Phobius"/>
    </source>
</evidence>
<organism evidence="6 9">
    <name type="scientific">Eisenbergiella tayi</name>
    <dbReference type="NCBI Taxonomy" id="1432052"/>
    <lineage>
        <taxon>Bacteria</taxon>
        <taxon>Bacillati</taxon>
        <taxon>Bacillota</taxon>
        <taxon>Clostridia</taxon>
        <taxon>Lachnospirales</taxon>
        <taxon>Lachnospiraceae</taxon>
        <taxon>Eisenbergiella</taxon>
    </lineage>
</organism>
<proteinExistence type="inferred from homology"/>
<dbReference type="GO" id="GO:0003676">
    <property type="term" value="F:nucleic acid binding"/>
    <property type="evidence" value="ECO:0007669"/>
    <property type="project" value="UniProtKB-UniRule"/>
</dbReference>
<comment type="function">
    <text evidence="1">Has phosphodiesterase (PDE) activity against cyclic-di-AMP (c-di-AMP).</text>
</comment>
<dbReference type="Gene3D" id="3.10.310.30">
    <property type="match status" value="1"/>
</dbReference>
<dbReference type="GO" id="GO:0046872">
    <property type="term" value="F:metal ion binding"/>
    <property type="evidence" value="ECO:0007669"/>
    <property type="project" value="UniProtKB-KW"/>
</dbReference>
<keyword evidence="1" id="KW-1003">Cell membrane</keyword>
<dbReference type="Gene3D" id="3.30.450.20">
    <property type="entry name" value="PAS domain"/>
    <property type="match status" value="1"/>
</dbReference>
<comment type="similarity">
    <text evidence="1">Belongs to the GdpP/PdeA phosphodiesterase family.</text>
</comment>
<evidence type="ECO:0000313" key="8">
    <source>
        <dbReference type="EMBL" id="ODR48932.1"/>
    </source>
</evidence>
<accession>A0A1E3AI52</accession>
<evidence type="ECO:0000259" key="5">
    <source>
        <dbReference type="Pfam" id="PF02272"/>
    </source>
</evidence>
<keyword evidence="1 3" id="KW-0472">Membrane</keyword>
<evidence type="ECO:0000313" key="6">
    <source>
        <dbReference type="EMBL" id="ODM08423.1"/>
    </source>
</evidence>
<evidence type="ECO:0000256" key="2">
    <source>
        <dbReference type="PIRSR" id="PIRSR026583-50"/>
    </source>
</evidence>
<dbReference type="InterPro" id="IPR051319">
    <property type="entry name" value="Oligoribo/pAp-PDE_c-di-AMP_PDE"/>
</dbReference>
<dbReference type="InterPro" id="IPR003156">
    <property type="entry name" value="DHHA1_dom"/>
</dbReference>
<evidence type="ECO:0000313" key="9">
    <source>
        <dbReference type="Proteomes" id="UP000094067"/>
    </source>
</evidence>
<keyword evidence="3" id="KW-0812">Transmembrane</keyword>
<name>A0A1E3AI52_9FIRM</name>
<comment type="catalytic activity">
    <reaction evidence="1">
        <text>3',3'-c-di-AMP + H2O = 5'-O-phosphonoadenylyl-(3'-&gt;5')-adenosine + H(+)</text>
        <dbReference type="Rhea" id="RHEA:54420"/>
        <dbReference type="ChEBI" id="CHEBI:15377"/>
        <dbReference type="ChEBI" id="CHEBI:15378"/>
        <dbReference type="ChEBI" id="CHEBI:71500"/>
        <dbReference type="ChEBI" id="CHEBI:138171"/>
    </reaction>
</comment>
<dbReference type="FunFam" id="3.90.1640.10:FF:000002">
    <property type="entry name" value="Cyclic-di-AMP phosphodiesterase"/>
    <property type="match status" value="1"/>
</dbReference>
<dbReference type="EC" id="3.1.4.-" evidence="1"/>
<reference evidence="9 11" key="1">
    <citation type="submission" date="2016-07" db="EMBL/GenBank/DDBJ databases">
        <title>Characterization of isolates of Eisenbergiella tayi derived from blood cultures, using whole genome sequencing.</title>
        <authorList>
            <person name="Burdz T."/>
            <person name="Wiebe D."/>
            <person name="Huynh C."/>
            <person name="Bernard K."/>
        </authorList>
    </citation>
    <scope>NUCLEOTIDE SEQUENCE [LARGE SCALE GENOMIC DNA]</scope>
    <source>
        <strain evidence="6 9">NML 110608</strain>
        <strain evidence="7 11">NML 120489</strain>
    </source>
</reference>
<feature type="binding site" evidence="2">
    <location>
        <position position="525"/>
    </location>
    <ligand>
        <name>Mn(2+)</name>
        <dbReference type="ChEBI" id="CHEBI:29035"/>
        <label>2</label>
    </ligand>
</feature>
<dbReference type="Proteomes" id="UP000095003">
    <property type="component" value="Unassembled WGS sequence"/>
</dbReference>
<dbReference type="GO" id="GO:0016787">
    <property type="term" value="F:hydrolase activity"/>
    <property type="evidence" value="ECO:0007669"/>
    <property type="project" value="UniProtKB-UniRule"/>
</dbReference>
<dbReference type="EMBL" id="MCGH01000001">
    <property type="protein sequence ID" value="ODM08423.1"/>
    <property type="molecule type" value="Genomic_DNA"/>
</dbReference>
<keyword evidence="1 6" id="KW-0378">Hydrolase</keyword>
<evidence type="ECO:0000259" key="4">
    <source>
        <dbReference type="Pfam" id="PF01368"/>
    </source>
</evidence>
<keyword evidence="3" id="KW-1133">Transmembrane helix</keyword>
<keyword evidence="2" id="KW-0479">Metal-binding</keyword>
<dbReference type="PANTHER" id="PTHR47618">
    <property type="entry name" value="BIFUNCTIONAL OLIGORIBONUCLEASE AND PAP PHOSPHATASE NRNA"/>
    <property type="match status" value="1"/>
</dbReference>
<feature type="transmembrane region" description="Helical" evidence="3">
    <location>
        <begin position="41"/>
        <end position="59"/>
    </location>
</feature>
<dbReference type="RefSeq" id="WP_044971336.1">
    <property type="nucleotide sequence ID" value="NZ_BAABXS010000001.1"/>
</dbReference>
<evidence type="ECO:0000313" key="7">
    <source>
        <dbReference type="EMBL" id="ODM11258.1"/>
    </source>
</evidence>
<dbReference type="AlphaFoldDB" id="A0A1E3AI52"/>
<dbReference type="EMBL" id="MEHA01000015">
    <property type="protein sequence ID" value="ODR48932.1"/>
    <property type="molecule type" value="Genomic_DNA"/>
</dbReference>
<dbReference type="GeneID" id="93302869"/>
<dbReference type="PANTHER" id="PTHR47618:SF2">
    <property type="entry name" value="CYCLIC-DI-AMP PHOSPHODIESTERASE GDPP"/>
    <property type="match status" value="1"/>
</dbReference>
<feature type="binding site" evidence="2">
    <location>
        <position position="372"/>
    </location>
    <ligand>
        <name>Mn(2+)</name>
        <dbReference type="ChEBI" id="CHEBI:29035"/>
        <label>1</label>
    </ligand>
</feature>
<dbReference type="SUPFAM" id="SSF64182">
    <property type="entry name" value="DHH phosphoesterases"/>
    <property type="match status" value="1"/>
</dbReference>
<dbReference type="GO" id="GO:0005886">
    <property type="term" value="C:plasma membrane"/>
    <property type="evidence" value="ECO:0007669"/>
    <property type="project" value="UniProtKB-SubCell"/>
</dbReference>
<feature type="domain" description="DHHA1" evidence="5">
    <location>
        <begin position="600"/>
        <end position="663"/>
    </location>
</feature>
<keyword evidence="2" id="KW-0464">Manganese</keyword>
<comment type="subcellular location">
    <subcellularLocation>
        <location evidence="1">Cell membrane</location>
    </subcellularLocation>
</comment>
<dbReference type="EMBL" id="MCGI01000003">
    <property type="protein sequence ID" value="ODM11258.1"/>
    <property type="molecule type" value="Genomic_DNA"/>
</dbReference>
<dbReference type="InterPro" id="IPR014528">
    <property type="entry name" value="GdpP/PdeA"/>
</dbReference>
<comment type="caution">
    <text evidence="6">The sequence shown here is derived from an EMBL/GenBank/DDBJ whole genome shotgun (WGS) entry which is preliminary data.</text>
</comment>
<dbReference type="Pfam" id="PF02272">
    <property type="entry name" value="DHHA1"/>
    <property type="match status" value="1"/>
</dbReference>
<feature type="domain" description="DDH" evidence="4">
    <location>
        <begin position="366"/>
        <end position="522"/>
    </location>
</feature>
<dbReference type="InterPro" id="IPR038763">
    <property type="entry name" value="DHH_sf"/>
</dbReference>
<gene>
    <name evidence="6" type="primary">nrnA_1</name>
    <name evidence="7" type="synonym">nrnA_2</name>
    <name evidence="7" type="ORF">BEH84_03687</name>
    <name evidence="8" type="ORF">BEI59_19540</name>
    <name evidence="6" type="ORF">BEI61_00052</name>
</gene>
<feature type="binding site" evidence="2">
    <location>
        <position position="376"/>
    </location>
    <ligand>
        <name>Mn(2+)</name>
        <dbReference type="ChEBI" id="CHEBI:29035"/>
        <label>1</label>
    </ligand>
</feature>
<comment type="cofactor">
    <cofactor evidence="2">
        <name>Mn(2+)</name>
        <dbReference type="ChEBI" id="CHEBI:29035"/>
    </cofactor>
    <text evidence="2">For phosphodiesterase activity, probably binds 2 Mn(2+) per subunit.</text>
</comment>
<feature type="binding site" evidence="2">
    <location>
        <position position="446"/>
    </location>
    <ligand>
        <name>Mn(2+)</name>
        <dbReference type="ChEBI" id="CHEBI:29035"/>
        <label>1</label>
    </ligand>
</feature>
<feature type="binding site" evidence="2">
    <location>
        <position position="378"/>
    </location>
    <ligand>
        <name>Mn(2+)</name>
        <dbReference type="ChEBI" id="CHEBI:29035"/>
        <label>2</label>
    </ligand>
</feature>
<dbReference type="OrthoDB" id="9759476at2"/>
<dbReference type="PATRIC" id="fig|1432052.3.peg.4091"/>
<dbReference type="Pfam" id="PF24898">
    <property type="entry name" value="GGDEF_GdpP"/>
    <property type="match status" value="1"/>
</dbReference>
<feature type="binding site" evidence="2">
    <location>
        <position position="470"/>
    </location>
    <ligand>
        <name>Mn(2+)</name>
        <dbReference type="ChEBI" id="CHEBI:29035"/>
        <label>2</label>
    </ligand>
</feature>
<protein>
    <recommendedName>
        <fullName evidence="1">Cyclic-di-AMP phosphodiesterase</fullName>
        <ecNumber evidence="1">3.1.4.-</ecNumber>
    </recommendedName>
</protein>
<dbReference type="InterPro" id="IPR001667">
    <property type="entry name" value="DDH_dom"/>
</dbReference>
<evidence type="ECO:0000313" key="10">
    <source>
        <dbReference type="Proteomes" id="UP000094271"/>
    </source>
</evidence>
<reference evidence="8 10" key="2">
    <citation type="submission" date="2016-08" db="EMBL/GenBank/DDBJ databases">
        <authorList>
            <person name="Seilhamer J.J."/>
        </authorList>
    </citation>
    <scope>NUCLEOTIDE SEQUENCE [LARGE SCALE GENOMIC DNA]</scope>
    <source>
        <strain evidence="8 10">NML150140-1</strain>
    </source>
</reference>
<evidence type="ECO:0000313" key="11">
    <source>
        <dbReference type="Proteomes" id="UP000095003"/>
    </source>
</evidence>
<dbReference type="Proteomes" id="UP000094067">
    <property type="component" value="Unassembled WGS sequence"/>
</dbReference>
<dbReference type="PIRSF" id="PIRSF026583">
    <property type="entry name" value="YybT"/>
    <property type="match status" value="1"/>
</dbReference>
<evidence type="ECO:0000256" key="1">
    <source>
        <dbReference type="PIRNR" id="PIRNR026583"/>
    </source>
</evidence>
<sequence>MKKRVKLKGRLKIYMQISMYLGLLLLLVDIGIYFLDMRAGFLITCFLVFYFAMILYLMLYNRPIIINELVSFATQYGQIQKELLRELSIPYALLDEDGKIVWNNNAFARAIHNEKALHKSVTSFFSSATKDRLPTEEEGIAEFEISYEESEYIARFTRISLREMADDSDIIGEEDYRGCLYAMYLFDETALKIALRENDDQSLAVGMIYLDNYDEALESVEEVRRSLLMALIDRKVNKYVSGFDGICKKIEKDKYLTVLRKKAVAQMSEKRFELLEDVKTVNIGNEMAVTISIGIGLDGLSYSQNYEFSRTAIDLALGRGGDQCVVKTPEQISYYGGKSQQVEKNTRVKARVKAHALREIITSKDRVLIMGHQIGDVDSFGAAIGIYRIAKTLDRRAQIVINEITTSVQPLIEMFQNSQEYEQDMFLKSQQALETAGSNTVLVVVDVNKPSITECPELLKVCKSIVVLDHHRQGTETIENATLSYVEAYASSTCEMVSEILQYINDGVRIKGEEADCMYSGIMIDTNNFMTKTGVRTFEAAAFLRRNGADVTRVRKLFRENAAEYKAKADAVGQAEIYRNDYAISVCRSDGIQSPTIVGAQAANELLNIRGIKASFVLTEYQGRIYISARSIDEVNVQVIMERMGGGGHMNVAGCQIDNSELGAVIGTIKGTLDKMIEEGELR</sequence>
<feature type="transmembrane region" description="Helical" evidence="3">
    <location>
        <begin position="12"/>
        <end position="35"/>
    </location>
</feature>